<dbReference type="GO" id="GO:0015031">
    <property type="term" value="P:protein transport"/>
    <property type="evidence" value="ECO:0007669"/>
    <property type="project" value="UniProtKB-KW"/>
</dbReference>
<keyword evidence="7" id="KW-0813">Transport</keyword>
<evidence type="ECO:0000256" key="4">
    <source>
        <dbReference type="ARBA" id="ARBA00022692"/>
    </source>
</evidence>
<dbReference type="GO" id="GO:0005886">
    <property type="term" value="C:plasma membrane"/>
    <property type="evidence" value="ECO:0007669"/>
    <property type="project" value="UniProtKB-SubCell"/>
</dbReference>
<keyword evidence="5 8" id="KW-1133">Transmembrane helix</keyword>
<evidence type="ECO:0000256" key="2">
    <source>
        <dbReference type="ARBA" id="ARBA00005811"/>
    </source>
</evidence>
<sequence>MAELTQTLRSNSGRVKRLRIAPRIDLTAMVDLCFLLITFFMLTTTLAKLKAMDVVMPVKETNQTGVSEDRSITICLGANDRLMWYKGTSKKPLLGPFRTNFSKGGIRKALTEQSAAIKNQYKDKQLIVLIKASDHSSYKNLVDILDEMKIGSVDSYAIVDLTKEDMVMMKAIHVN</sequence>
<evidence type="ECO:0000256" key="1">
    <source>
        <dbReference type="ARBA" id="ARBA00004162"/>
    </source>
</evidence>
<gene>
    <name evidence="9" type="ORF">GS399_09790</name>
</gene>
<keyword evidence="3" id="KW-1003">Cell membrane</keyword>
<dbReference type="InterPro" id="IPR003400">
    <property type="entry name" value="ExbD"/>
</dbReference>
<dbReference type="Proteomes" id="UP000466586">
    <property type="component" value="Unassembled WGS sequence"/>
</dbReference>
<accession>A0A7K1YAX7</accession>
<dbReference type="AlphaFoldDB" id="A0A7K1YAX7"/>
<comment type="similarity">
    <text evidence="2 7">Belongs to the ExbD/TolR family.</text>
</comment>
<dbReference type="RefSeq" id="WP_160844439.1">
    <property type="nucleotide sequence ID" value="NZ_WVHT01000004.1"/>
</dbReference>
<feature type="transmembrane region" description="Helical" evidence="8">
    <location>
        <begin position="20"/>
        <end position="42"/>
    </location>
</feature>
<keyword evidence="6 8" id="KW-0472">Membrane</keyword>
<dbReference type="PANTHER" id="PTHR30558:SF3">
    <property type="entry name" value="BIOPOLYMER TRANSPORT PROTEIN EXBD-RELATED"/>
    <property type="match status" value="1"/>
</dbReference>
<evidence type="ECO:0000256" key="7">
    <source>
        <dbReference type="RuleBase" id="RU003879"/>
    </source>
</evidence>
<name>A0A7K1YAX7_9SPHI</name>
<keyword evidence="10" id="KW-1185">Reference proteome</keyword>
<comment type="caution">
    <text evidence="9">The sequence shown here is derived from an EMBL/GenBank/DDBJ whole genome shotgun (WGS) entry which is preliminary data.</text>
</comment>
<protein>
    <submittedName>
        <fullName evidence="9">Biopolymer transporter ExbD</fullName>
    </submittedName>
</protein>
<dbReference type="Pfam" id="PF02472">
    <property type="entry name" value="ExbD"/>
    <property type="match status" value="1"/>
</dbReference>
<dbReference type="GO" id="GO:0022857">
    <property type="term" value="F:transmembrane transporter activity"/>
    <property type="evidence" value="ECO:0007669"/>
    <property type="project" value="InterPro"/>
</dbReference>
<organism evidence="9 10">
    <name type="scientific">Hufsiella arboris</name>
    <dbReference type="NCBI Taxonomy" id="2695275"/>
    <lineage>
        <taxon>Bacteria</taxon>
        <taxon>Pseudomonadati</taxon>
        <taxon>Bacteroidota</taxon>
        <taxon>Sphingobacteriia</taxon>
        <taxon>Sphingobacteriales</taxon>
        <taxon>Sphingobacteriaceae</taxon>
        <taxon>Hufsiella</taxon>
    </lineage>
</organism>
<dbReference type="PANTHER" id="PTHR30558">
    <property type="entry name" value="EXBD MEMBRANE COMPONENT OF PMF-DRIVEN MACROMOLECULE IMPORT SYSTEM"/>
    <property type="match status" value="1"/>
</dbReference>
<dbReference type="EMBL" id="WVHT01000004">
    <property type="protein sequence ID" value="MXV51259.1"/>
    <property type="molecule type" value="Genomic_DNA"/>
</dbReference>
<reference evidence="9 10" key="1">
    <citation type="submission" date="2019-11" db="EMBL/GenBank/DDBJ databases">
        <title>Pedobacter sp. HMF7647 Genome sequencing and assembly.</title>
        <authorList>
            <person name="Kang H."/>
            <person name="Kim H."/>
            <person name="Joh K."/>
        </authorList>
    </citation>
    <scope>NUCLEOTIDE SEQUENCE [LARGE SCALE GENOMIC DNA]</scope>
    <source>
        <strain evidence="9 10">HMF7647</strain>
    </source>
</reference>
<evidence type="ECO:0000313" key="9">
    <source>
        <dbReference type="EMBL" id="MXV51259.1"/>
    </source>
</evidence>
<keyword evidence="4 7" id="KW-0812">Transmembrane</keyword>
<comment type="subcellular location">
    <subcellularLocation>
        <location evidence="1">Cell membrane</location>
        <topology evidence="1">Single-pass membrane protein</topology>
    </subcellularLocation>
    <subcellularLocation>
        <location evidence="7">Cell membrane</location>
        <topology evidence="7">Single-pass type II membrane protein</topology>
    </subcellularLocation>
</comment>
<evidence type="ECO:0000256" key="8">
    <source>
        <dbReference type="SAM" id="Phobius"/>
    </source>
</evidence>
<evidence type="ECO:0000256" key="6">
    <source>
        <dbReference type="ARBA" id="ARBA00023136"/>
    </source>
</evidence>
<keyword evidence="7" id="KW-0653">Protein transport</keyword>
<evidence type="ECO:0000256" key="3">
    <source>
        <dbReference type="ARBA" id="ARBA00022475"/>
    </source>
</evidence>
<evidence type="ECO:0000256" key="5">
    <source>
        <dbReference type="ARBA" id="ARBA00022989"/>
    </source>
</evidence>
<evidence type="ECO:0000313" key="10">
    <source>
        <dbReference type="Proteomes" id="UP000466586"/>
    </source>
</evidence>
<proteinExistence type="inferred from homology"/>